<dbReference type="AlphaFoldDB" id="A0A853I9B7"/>
<name>A0A853I9B7_9GAMM</name>
<comment type="caution">
    <text evidence="1">The sequence shown here is derived from an EMBL/GenBank/DDBJ whole genome shotgun (WGS) entry which is preliminary data.</text>
</comment>
<organism evidence="1 2">
    <name type="scientific">Spartinivicinus marinus</name>
    <dbReference type="NCBI Taxonomy" id="2994442"/>
    <lineage>
        <taxon>Bacteria</taxon>
        <taxon>Pseudomonadati</taxon>
        <taxon>Pseudomonadota</taxon>
        <taxon>Gammaproteobacteria</taxon>
        <taxon>Oceanospirillales</taxon>
        <taxon>Zooshikellaceae</taxon>
        <taxon>Spartinivicinus</taxon>
    </lineage>
</organism>
<proteinExistence type="predicted"/>
<evidence type="ECO:0000313" key="2">
    <source>
        <dbReference type="Proteomes" id="UP000569732"/>
    </source>
</evidence>
<keyword evidence="2" id="KW-1185">Reference proteome</keyword>
<gene>
    <name evidence="1" type="ORF">H0A36_07495</name>
</gene>
<accession>A0A853I9B7</accession>
<reference evidence="1 2" key="1">
    <citation type="submission" date="2020-07" db="EMBL/GenBank/DDBJ databases">
        <title>Endozoicomonas sp. nov., isolated from sediment.</title>
        <authorList>
            <person name="Gu T."/>
        </authorList>
    </citation>
    <scope>NUCLEOTIDE SEQUENCE [LARGE SCALE GENOMIC DNA]</scope>
    <source>
        <strain evidence="1 2">SM1973</strain>
    </source>
</reference>
<evidence type="ECO:0000313" key="1">
    <source>
        <dbReference type="EMBL" id="NYZ65855.1"/>
    </source>
</evidence>
<dbReference type="Proteomes" id="UP000569732">
    <property type="component" value="Unassembled WGS sequence"/>
</dbReference>
<dbReference type="EMBL" id="JACCKB010000008">
    <property type="protein sequence ID" value="NYZ65855.1"/>
    <property type="molecule type" value="Genomic_DNA"/>
</dbReference>
<dbReference type="RefSeq" id="WP_180567883.1">
    <property type="nucleotide sequence ID" value="NZ_JACCKB010000008.1"/>
</dbReference>
<sequence>MNVSKHGVVILLQFTLALLLLVGSGQPRLLFASEILRVGVGLITASGKARAGGVENSVYLDR</sequence>
<protein>
    <submittedName>
        <fullName evidence="1">Uncharacterized protein</fullName>
    </submittedName>
</protein>